<sequence length="201" mass="22352">MKLYYKPGACSLAAHIILNEIGQPYTLEKVDTTTKKTETGANYLAINPRGAVPAIEIEPGVVLTQNSAVLQYIGDHSDVLAFRPAYGTLERARLQEALGFCGDLHSAFGGLFAPNLTEEAEKSVHAQIHRRMTQFEDMLSDDKAYWLGDDFTQADAYAAVIMTWAVFKKLDISHHRKAWALRERVMSRPSAKRALQEEGLA</sequence>
<accession>A0A1B6VNA2</accession>
<dbReference type="PATRIC" id="fig|38307.3.peg.1437"/>
<dbReference type="SUPFAM" id="SSF47616">
    <property type="entry name" value="GST C-terminal domain-like"/>
    <property type="match status" value="1"/>
</dbReference>
<keyword evidence="1" id="KW-0808">Transferase</keyword>
<dbReference type="Gene3D" id="1.20.1050.10">
    <property type="match status" value="1"/>
</dbReference>
<dbReference type="SUPFAM" id="SSF52833">
    <property type="entry name" value="Thioredoxin-like"/>
    <property type="match status" value="1"/>
</dbReference>
<dbReference type="RefSeq" id="WP_064274208.1">
    <property type="nucleotide sequence ID" value="NZ_JAFEJB010000001.1"/>
</dbReference>
<dbReference type="EMBL" id="LUTU01000005">
    <property type="protein sequence ID" value="OAJ68692.1"/>
    <property type="molecule type" value="Genomic_DNA"/>
</dbReference>
<reference evidence="1 2" key="1">
    <citation type="submission" date="2016-03" db="EMBL/GenBank/DDBJ databases">
        <title>Draft genome sequence of Gluconobacter cerinus strain CECT 9110.</title>
        <authorList>
            <person name="Sainz F."/>
            <person name="Mas A."/>
            <person name="Torija M.J."/>
        </authorList>
    </citation>
    <scope>NUCLEOTIDE SEQUENCE [LARGE SCALE GENOMIC DNA]</scope>
    <source>
        <strain evidence="1 2">CECT 9110</strain>
    </source>
</reference>
<name>A0A1B6VNA2_9PROT</name>
<dbReference type="Gene3D" id="3.40.30.10">
    <property type="entry name" value="Glutaredoxin"/>
    <property type="match status" value="1"/>
</dbReference>
<dbReference type="CDD" id="cd03188">
    <property type="entry name" value="GST_C_Beta"/>
    <property type="match status" value="1"/>
</dbReference>
<dbReference type="InterPro" id="IPR036282">
    <property type="entry name" value="Glutathione-S-Trfase_C_sf"/>
</dbReference>
<dbReference type="PROSITE" id="PS50405">
    <property type="entry name" value="GST_CTER"/>
    <property type="match status" value="1"/>
</dbReference>
<dbReference type="CDD" id="cd03057">
    <property type="entry name" value="GST_N_Beta"/>
    <property type="match status" value="1"/>
</dbReference>
<dbReference type="SFLD" id="SFLDG00358">
    <property type="entry name" value="Main_(cytGST)"/>
    <property type="match status" value="1"/>
</dbReference>
<dbReference type="InterPro" id="IPR036249">
    <property type="entry name" value="Thioredoxin-like_sf"/>
</dbReference>
<dbReference type="Pfam" id="PF13409">
    <property type="entry name" value="GST_N_2"/>
    <property type="match status" value="1"/>
</dbReference>
<dbReference type="PANTHER" id="PTHR44051">
    <property type="entry name" value="GLUTATHIONE S-TRANSFERASE-RELATED"/>
    <property type="match status" value="1"/>
</dbReference>
<evidence type="ECO:0000313" key="1">
    <source>
        <dbReference type="EMBL" id="OAJ68692.1"/>
    </source>
</evidence>
<dbReference type="Proteomes" id="UP000077786">
    <property type="component" value="Unassembled WGS sequence"/>
</dbReference>
<dbReference type="OrthoDB" id="7583243at2"/>
<dbReference type="GO" id="GO:0016740">
    <property type="term" value="F:transferase activity"/>
    <property type="evidence" value="ECO:0007669"/>
    <property type="project" value="UniProtKB-KW"/>
</dbReference>
<dbReference type="SFLD" id="SFLDS00019">
    <property type="entry name" value="Glutathione_Transferase_(cytos"/>
    <property type="match status" value="1"/>
</dbReference>
<dbReference type="SFLD" id="SFLDG01150">
    <property type="entry name" value="Main.1:_Beta-like"/>
    <property type="match status" value="1"/>
</dbReference>
<dbReference type="InterPro" id="IPR040079">
    <property type="entry name" value="Glutathione_S-Trfase"/>
</dbReference>
<dbReference type="AlphaFoldDB" id="A0A1B6VNA2"/>
<dbReference type="Pfam" id="PF00043">
    <property type="entry name" value="GST_C"/>
    <property type="match status" value="1"/>
</dbReference>
<dbReference type="PROSITE" id="PS50404">
    <property type="entry name" value="GST_NTER"/>
    <property type="match status" value="1"/>
</dbReference>
<dbReference type="InterPro" id="IPR004046">
    <property type="entry name" value="GST_C"/>
</dbReference>
<protein>
    <submittedName>
        <fullName evidence="1">Glutathione S-transferase</fullName>
    </submittedName>
</protein>
<gene>
    <name evidence="1" type="ORF">A0123_01400</name>
</gene>
<dbReference type="InterPro" id="IPR004045">
    <property type="entry name" value="Glutathione_S-Trfase_N"/>
</dbReference>
<proteinExistence type="predicted"/>
<dbReference type="PANTHER" id="PTHR44051:SF8">
    <property type="entry name" value="GLUTATHIONE S-TRANSFERASE GSTA"/>
    <property type="match status" value="1"/>
</dbReference>
<comment type="caution">
    <text evidence="1">The sequence shown here is derived from an EMBL/GenBank/DDBJ whole genome shotgun (WGS) entry which is preliminary data.</text>
</comment>
<dbReference type="InterPro" id="IPR010987">
    <property type="entry name" value="Glutathione-S-Trfase_C-like"/>
</dbReference>
<evidence type="ECO:0000313" key="2">
    <source>
        <dbReference type="Proteomes" id="UP000077786"/>
    </source>
</evidence>
<organism evidence="1 2">
    <name type="scientific">Gluconobacter cerinus</name>
    <dbReference type="NCBI Taxonomy" id="38307"/>
    <lineage>
        <taxon>Bacteria</taxon>
        <taxon>Pseudomonadati</taxon>
        <taxon>Pseudomonadota</taxon>
        <taxon>Alphaproteobacteria</taxon>
        <taxon>Acetobacterales</taxon>
        <taxon>Acetobacteraceae</taxon>
        <taxon>Gluconobacter</taxon>
    </lineage>
</organism>